<name>A0A1L3ZV98_9SPHN</name>
<dbReference type="RefSeq" id="WP_072597179.1">
    <property type="nucleotide sequence ID" value="NZ_CP018221.1"/>
</dbReference>
<accession>A0A1L3ZV98</accession>
<dbReference type="OrthoDB" id="3298349at2"/>
<sequence>MTVKANGHFYVGELPDGRFVAASASSPYFCFRAESEQAVIRKVKNALSFYREQGGTQPNISVKSLSQTVTTVFPRRRVSIAETLEAA</sequence>
<protein>
    <submittedName>
        <fullName evidence="1">Uncharacterized protein</fullName>
    </submittedName>
</protein>
<dbReference type="EMBL" id="CP018221">
    <property type="protein sequence ID" value="API59548.1"/>
    <property type="molecule type" value="Genomic_DNA"/>
</dbReference>
<evidence type="ECO:0000313" key="2">
    <source>
        <dbReference type="Proteomes" id="UP000182063"/>
    </source>
</evidence>
<evidence type="ECO:0000313" key="1">
    <source>
        <dbReference type="EMBL" id="API59548.1"/>
    </source>
</evidence>
<proteinExistence type="predicted"/>
<organism evidence="1 2">
    <name type="scientific">Tardibacter chloracetimidivorans</name>
    <dbReference type="NCBI Taxonomy" id="1921510"/>
    <lineage>
        <taxon>Bacteria</taxon>
        <taxon>Pseudomonadati</taxon>
        <taxon>Pseudomonadota</taxon>
        <taxon>Alphaproteobacteria</taxon>
        <taxon>Sphingomonadales</taxon>
        <taxon>Sphingomonadaceae</taxon>
        <taxon>Tardibacter</taxon>
    </lineage>
</organism>
<dbReference type="AlphaFoldDB" id="A0A1L3ZV98"/>
<gene>
    <name evidence="1" type="ORF">BSL82_09665</name>
</gene>
<dbReference type="STRING" id="1921510.BSL82_09665"/>
<reference evidence="2" key="1">
    <citation type="submission" date="2016-11" db="EMBL/GenBank/DDBJ databases">
        <title>Complete Genome Sequence of alachlor-degrading Sphingomonas sp. strain JJ-A5.</title>
        <authorList>
            <person name="Lee H."/>
            <person name="Ka J.-O."/>
        </authorList>
    </citation>
    <scope>NUCLEOTIDE SEQUENCE [LARGE SCALE GENOMIC DNA]</scope>
    <source>
        <strain evidence="2">JJ-A5</strain>
    </source>
</reference>
<dbReference type="KEGG" id="sphj:BSL82_09665"/>
<keyword evidence="2" id="KW-1185">Reference proteome</keyword>
<dbReference type="Proteomes" id="UP000182063">
    <property type="component" value="Chromosome"/>
</dbReference>